<organism evidence="2 3">
    <name type="scientific">Clostridium hominis</name>
    <dbReference type="NCBI Taxonomy" id="2763036"/>
    <lineage>
        <taxon>Bacteria</taxon>
        <taxon>Bacillati</taxon>
        <taxon>Bacillota</taxon>
        <taxon>Clostridia</taxon>
        <taxon>Eubacteriales</taxon>
        <taxon>Clostridiaceae</taxon>
        <taxon>Clostridium</taxon>
    </lineage>
</organism>
<dbReference type="InterPro" id="IPR002509">
    <property type="entry name" value="NODB_dom"/>
</dbReference>
<dbReference type="Pfam" id="PF01522">
    <property type="entry name" value="Polysacc_deac_1"/>
    <property type="match status" value="1"/>
</dbReference>
<proteinExistence type="predicted"/>
<sequence>MKGEDYEKNKIFVSATHPHLEELNEDNILKEVLGDKINLEKIYGGVIRGMSYPFGTYNSKVKDIIRSCGVDYSRTIVENEDIEEFAEMVSNKNDIWYATNIEVYDYITSIKSLRFPGDKSRVYNPSSLDIWISIDGKTVKIGSRKTIELL</sequence>
<evidence type="ECO:0000259" key="1">
    <source>
        <dbReference type="Pfam" id="PF01522"/>
    </source>
</evidence>
<dbReference type="EMBL" id="JACOOO010000042">
    <property type="protein sequence ID" value="MBC5630679.1"/>
    <property type="molecule type" value="Genomic_DNA"/>
</dbReference>
<evidence type="ECO:0000313" key="2">
    <source>
        <dbReference type="EMBL" id="MBC5630679.1"/>
    </source>
</evidence>
<dbReference type="SUPFAM" id="SSF88713">
    <property type="entry name" value="Glycoside hydrolase/deacetylase"/>
    <property type="match status" value="1"/>
</dbReference>
<name>A0ABR7DGZ9_9CLOT</name>
<evidence type="ECO:0000313" key="3">
    <source>
        <dbReference type="Proteomes" id="UP000596929"/>
    </source>
</evidence>
<protein>
    <submittedName>
        <fullName evidence="2">Polysaccharide deacetylase family protein</fullName>
    </submittedName>
</protein>
<dbReference type="Gene3D" id="3.20.20.370">
    <property type="entry name" value="Glycoside hydrolase/deacetylase"/>
    <property type="match status" value="1"/>
</dbReference>
<keyword evidence="3" id="KW-1185">Reference proteome</keyword>
<reference evidence="2 3" key="1">
    <citation type="submission" date="2020-08" db="EMBL/GenBank/DDBJ databases">
        <title>Genome public.</title>
        <authorList>
            <person name="Liu C."/>
            <person name="Sun Q."/>
        </authorList>
    </citation>
    <scope>NUCLEOTIDE SEQUENCE [LARGE SCALE GENOMIC DNA]</scope>
    <source>
        <strain evidence="2 3">NSJ-6</strain>
    </source>
</reference>
<accession>A0ABR7DGZ9</accession>
<dbReference type="InterPro" id="IPR011330">
    <property type="entry name" value="Glyco_hydro/deAcase_b/a-brl"/>
</dbReference>
<feature type="domain" description="NodB homology" evidence="1">
    <location>
        <begin position="14"/>
        <end position="72"/>
    </location>
</feature>
<dbReference type="Proteomes" id="UP000596929">
    <property type="component" value="Unassembled WGS sequence"/>
</dbReference>
<comment type="caution">
    <text evidence="2">The sequence shown here is derived from an EMBL/GenBank/DDBJ whole genome shotgun (WGS) entry which is preliminary data.</text>
</comment>
<gene>
    <name evidence="2" type="ORF">H8S20_17640</name>
</gene>